<comment type="caution">
    <text evidence="1">The sequence shown here is derived from an EMBL/GenBank/DDBJ whole genome shotgun (WGS) entry which is preliminary data.</text>
</comment>
<sequence>MKLFSIKRETKAEGRFTPKMGALETKVTYIKKQFLSIPYKTLHKYRETYYGEVKDCEDCNLAN</sequence>
<organism evidence="1 2">
    <name type="scientific">Gelidibacter gilvus</name>
    <dbReference type="NCBI Taxonomy" id="59602"/>
    <lineage>
        <taxon>Bacteria</taxon>
        <taxon>Pseudomonadati</taxon>
        <taxon>Bacteroidota</taxon>
        <taxon>Flavobacteriia</taxon>
        <taxon>Flavobacteriales</taxon>
        <taxon>Flavobacteriaceae</taxon>
        <taxon>Gelidibacter</taxon>
    </lineage>
</organism>
<evidence type="ECO:0000313" key="1">
    <source>
        <dbReference type="EMBL" id="RXJ52936.1"/>
    </source>
</evidence>
<keyword evidence="2" id="KW-1185">Reference proteome</keyword>
<evidence type="ECO:0000313" key="2">
    <source>
        <dbReference type="Proteomes" id="UP000289792"/>
    </source>
</evidence>
<dbReference type="AlphaFoldDB" id="A0A4Q0XNJ8"/>
<gene>
    <name evidence="1" type="ORF">ESZ48_03940</name>
</gene>
<reference evidence="1 2" key="1">
    <citation type="submission" date="2019-01" db="EMBL/GenBank/DDBJ databases">
        <title>Genome sequence of the Antarctic species Gelidibacter gilvus ACAM 158(T).</title>
        <authorList>
            <person name="Bowman J.P."/>
        </authorList>
    </citation>
    <scope>NUCLEOTIDE SEQUENCE [LARGE SCALE GENOMIC DNA]</scope>
    <source>
        <strain evidence="1 2">IC158</strain>
    </source>
</reference>
<name>A0A4Q0XNJ8_9FLAO</name>
<dbReference type="EMBL" id="SDDZ01000001">
    <property type="protein sequence ID" value="RXJ52936.1"/>
    <property type="molecule type" value="Genomic_DNA"/>
</dbReference>
<proteinExistence type="predicted"/>
<protein>
    <submittedName>
        <fullName evidence="1">Uncharacterized protein</fullName>
    </submittedName>
</protein>
<dbReference type="Proteomes" id="UP000289792">
    <property type="component" value="Unassembled WGS sequence"/>
</dbReference>
<accession>A0A4Q0XNJ8</accession>
<dbReference type="RefSeq" id="WP_129016068.1">
    <property type="nucleotide sequence ID" value="NZ_SDDZ01000001.1"/>
</dbReference>
<dbReference type="OrthoDB" id="1467749at2"/>